<feature type="non-terminal residue" evidence="2">
    <location>
        <position position="1"/>
    </location>
</feature>
<accession>A0ABN9HTR4</accession>
<protein>
    <submittedName>
        <fullName evidence="2">Uncharacterized protein</fullName>
    </submittedName>
</protein>
<dbReference type="Proteomes" id="UP001162483">
    <property type="component" value="Unassembled WGS sequence"/>
</dbReference>
<feature type="compositionally biased region" description="Gly residues" evidence="1">
    <location>
        <begin position="122"/>
        <end position="133"/>
    </location>
</feature>
<name>A0ABN9HTR4_9NEOB</name>
<proteinExistence type="predicted"/>
<feature type="compositionally biased region" description="Basic residues" evidence="1">
    <location>
        <begin position="95"/>
        <end position="121"/>
    </location>
</feature>
<keyword evidence="3" id="KW-1185">Reference proteome</keyword>
<feature type="compositionally biased region" description="Polar residues" evidence="1">
    <location>
        <begin position="28"/>
        <end position="38"/>
    </location>
</feature>
<comment type="caution">
    <text evidence="2">The sequence shown here is derived from an EMBL/GenBank/DDBJ whole genome shotgun (WGS) entry which is preliminary data.</text>
</comment>
<feature type="region of interest" description="Disordered" evidence="1">
    <location>
        <begin position="28"/>
        <end position="57"/>
    </location>
</feature>
<dbReference type="EMBL" id="CATNWA010021823">
    <property type="protein sequence ID" value="CAI9624081.1"/>
    <property type="molecule type" value="Genomic_DNA"/>
</dbReference>
<feature type="non-terminal residue" evidence="2">
    <location>
        <position position="133"/>
    </location>
</feature>
<sequence length="133" mass="14229">IGDFSTGKFHTPIRCTIIKSDIVNEISNLSQGDTTGSYHGSDALCSPDPEGGSLSMDMCLHKEDGSLRLCTDSMPETDDSLIYDPSVGKLDGEKSRRKRSPGRSRVKHGRSSSFPGRRRPRGGSGAGSSRGRG</sequence>
<evidence type="ECO:0000313" key="3">
    <source>
        <dbReference type="Proteomes" id="UP001162483"/>
    </source>
</evidence>
<gene>
    <name evidence="2" type="ORF">SPARVUS_LOCUS16585277</name>
</gene>
<evidence type="ECO:0000256" key="1">
    <source>
        <dbReference type="SAM" id="MobiDB-lite"/>
    </source>
</evidence>
<feature type="region of interest" description="Disordered" evidence="1">
    <location>
        <begin position="70"/>
        <end position="133"/>
    </location>
</feature>
<reference evidence="2" key="1">
    <citation type="submission" date="2023-05" db="EMBL/GenBank/DDBJ databases">
        <authorList>
            <person name="Stuckert A."/>
        </authorList>
    </citation>
    <scope>NUCLEOTIDE SEQUENCE</scope>
</reference>
<organism evidence="2 3">
    <name type="scientific">Staurois parvus</name>
    <dbReference type="NCBI Taxonomy" id="386267"/>
    <lineage>
        <taxon>Eukaryota</taxon>
        <taxon>Metazoa</taxon>
        <taxon>Chordata</taxon>
        <taxon>Craniata</taxon>
        <taxon>Vertebrata</taxon>
        <taxon>Euteleostomi</taxon>
        <taxon>Amphibia</taxon>
        <taxon>Batrachia</taxon>
        <taxon>Anura</taxon>
        <taxon>Neobatrachia</taxon>
        <taxon>Ranoidea</taxon>
        <taxon>Ranidae</taxon>
        <taxon>Staurois</taxon>
    </lineage>
</organism>
<evidence type="ECO:0000313" key="2">
    <source>
        <dbReference type="EMBL" id="CAI9624081.1"/>
    </source>
</evidence>